<dbReference type="InterPro" id="IPR043502">
    <property type="entry name" value="DNA/RNA_pol_sf"/>
</dbReference>
<dbReference type="SUPFAM" id="SSF56672">
    <property type="entry name" value="DNA/RNA polymerases"/>
    <property type="match status" value="1"/>
</dbReference>
<evidence type="ECO:0000313" key="1">
    <source>
        <dbReference type="EMBL" id="KAK2655186.1"/>
    </source>
</evidence>
<keyword evidence="2" id="KW-1185">Reference proteome</keyword>
<accession>A0AAD9X917</accession>
<reference evidence="1" key="1">
    <citation type="journal article" date="2023" name="Plant J.">
        <title>Genome sequences and population genomics provide insights into the demographic history, inbreeding, and mutation load of two 'living fossil' tree species of Dipteronia.</title>
        <authorList>
            <person name="Feng Y."/>
            <person name="Comes H.P."/>
            <person name="Chen J."/>
            <person name="Zhu S."/>
            <person name="Lu R."/>
            <person name="Zhang X."/>
            <person name="Li P."/>
            <person name="Qiu J."/>
            <person name="Olsen K.M."/>
            <person name="Qiu Y."/>
        </authorList>
    </citation>
    <scope>NUCLEOTIDE SEQUENCE</scope>
    <source>
        <strain evidence="1">KIB01</strain>
    </source>
</reference>
<comment type="caution">
    <text evidence="1">The sequence shown here is derived from an EMBL/GenBank/DDBJ whole genome shotgun (WGS) entry which is preliminary data.</text>
</comment>
<dbReference type="Proteomes" id="UP001280121">
    <property type="component" value="Unassembled WGS sequence"/>
</dbReference>
<organism evidence="1 2">
    <name type="scientific">Dipteronia dyeriana</name>
    <dbReference type="NCBI Taxonomy" id="168575"/>
    <lineage>
        <taxon>Eukaryota</taxon>
        <taxon>Viridiplantae</taxon>
        <taxon>Streptophyta</taxon>
        <taxon>Embryophyta</taxon>
        <taxon>Tracheophyta</taxon>
        <taxon>Spermatophyta</taxon>
        <taxon>Magnoliopsida</taxon>
        <taxon>eudicotyledons</taxon>
        <taxon>Gunneridae</taxon>
        <taxon>Pentapetalae</taxon>
        <taxon>rosids</taxon>
        <taxon>malvids</taxon>
        <taxon>Sapindales</taxon>
        <taxon>Sapindaceae</taxon>
        <taxon>Hippocastanoideae</taxon>
        <taxon>Acereae</taxon>
        <taxon>Dipteronia</taxon>
    </lineage>
</organism>
<dbReference type="AlphaFoldDB" id="A0AAD9X917"/>
<feature type="non-terminal residue" evidence="1">
    <location>
        <position position="1"/>
    </location>
</feature>
<dbReference type="EMBL" id="JANJYI010000003">
    <property type="protein sequence ID" value="KAK2655186.1"/>
    <property type="molecule type" value="Genomic_DNA"/>
</dbReference>
<evidence type="ECO:0000313" key="2">
    <source>
        <dbReference type="Proteomes" id="UP001280121"/>
    </source>
</evidence>
<proteinExistence type="predicted"/>
<name>A0AAD9X917_9ROSI</name>
<gene>
    <name evidence="1" type="ORF">Ddye_008238</name>
</gene>
<protein>
    <submittedName>
        <fullName evidence="1">Uncharacterized protein</fullName>
    </submittedName>
</protein>
<dbReference type="Gene3D" id="3.10.10.10">
    <property type="entry name" value="HIV Type 1 Reverse Transcriptase, subunit A, domain 1"/>
    <property type="match status" value="1"/>
</dbReference>
<sequence length="57" mass="6733">ECEELFRLDLLEPTSSPLACQSLYIEKRSEQMRGKKRLVIDYKPLNHFLLDGKFHVP</sequence>